<keyword evidence="8" id="KW-1185">Reference proteome</keyword>
<keyword evidence="4" id="KW-0788">Thiol protease</keyword>
<dbReference type="SUPFAM" id="SSF54001">
    <property type="entry name" value="Cysteine proteinases"/>
    <property type="match status" value="1"/>
</dbReference>
<evidence type="ECO:0000256" key="5">
    <source>
        <dbReference type="SAM" id="SignalP"/>
    </source>
</evidence>
<evidence type="ECO:0000313" key="8">
    <source>
        <dbReference type="Proteomes" id="UP001223586"/>
    </source>
</evidence>
<keyword evidence="2" id="KW-0645">Protease</keyword>
<accession>A0ABT9WV57</accession>
<feature type="signal peptide" evidence="5">
    <location>
        <begin position="1"/>
        <end position="27"/>
    </location>
</feature>
<dbReference type="Proteomes" id="UP001223586">
    <property type="component" value="Unassembled WGS sequence"/>
</dbReference>
<dbReference type="InterPro" id="IPR038765">
    <property type="entry name" value="Papain-like_cys_pep_sf"/>
</dbReference>
<protein>
    <submittedName>
        <fullName evidence="7">Cell wall-associated NlpC family hydrolase</fullName>
    </submittedName>
</protein>
<dbReference type="Gene3D" id="3.90.1720.10">
    <property type="entry name" value="endopeptidase domain like (from Nostoc punctiforme)"/>
    <property type="match status" value="1"/>
</dbReference>
<dbReference type="EMBL" id="JAUSTT010000019">
    <property type="protein sequence ID" value="MDQ0177189.1"/>
    <property type="molecule type" value="Genomic_DNA"/>
</dbReference>
<feature type="chain" id="PRO_5047296644" evidence="5">
    <location>
        <begin position="28"/>
        <end position="156"/>
    </location>
</feature>
<reference evidence="7 8" key="1">
    <citation type="submission" date="2023-07" db="EMBL/GenBank/DDBJ databases">
        <title>Genomic Encyclopedia of Type Strains, Phase IV (KMG-IV): sequencing the most valuable type-strain genomes for metagenomic binning, comparative biology and taxonomic classification.</title>
        <authorList>
            <person name="Goeker M."/>
        </authorList>
    </citation>
    <scope>NUCLEOTIDE SEQUENCE [LARGE SCALE GENOMIC DNA]</scope>
    <source>
        <strain evidence="7 8">DSM 23837</strain>
    </source>
</reference>
<dbReference type="PANTHER" id="PTHR47053">
    <property type="entry name" value="MUREIN DD-ENDOPEPTIDASE MEPH-RELATED"/>
    <property type="match status" value="1"/>
</dbReference>
<evidence type="ECO:0000256" key="4">
    <source>
        <dbReference type="ARBA" id="ARBA00022807"/>
    </source>
</evidence>
<dbReference type="Pfam" id="PF00877">
    <property type="entry name" value="NLPC_P60"/>
    <property type="match status" value="1"/>
</dbReference>
<evidence type="ECO:0000256" key="2">
    <source>
        <dbReference type="ARBA" id="ARBA00022670"/>
    </source>
</evidence>
<dbReference type="GO" id="GO:0016787">
    <property type="term" value="F:hydrolase activity"/>
    <property type="evidence" value="ECO:0007669"/>
    <property type="project" value="UniProtKB-KW"/>
</dbReference>
<evidence type="ECO:0000256" key="1">
    <source>
        <dbReference type="ARBA" id="ARBA00007074"/>
    </source>
</evidence>
<evidence type="ECO:0000313" key="7">
    <source>
        <dbReference type="EMBL" id="MDQ0177189.1"/>
    </source>
</evidence>
<dbReference type="InterPro" id="IPR000064">
    <property type="entry name" value="NLP_P60_dom"/>
</dbReference>
<evidence type="ECO:0000259" key="6">
    <source>
        <dbReference type="PROSITE" id="PS51935"/>
    </source>
</evidence>
<name>A0ABT9WV57_9BACI</name>
<comment type="similarity">
    <text evidence="1">Belongs to the peptidase C40 family.</text>
</comment>
<sequence length="156" mass="17199">MKRNIVFFLTVLLFVAFSSVNPHKASAAESTKTQDILNYALEFKGVKYKYGGNSPSSGFDCSGYILYVYKNFGTDLPRTSAEQFNVGTPIEKDSLKPGDLVFFQNTYKQGISHTGIYLGNNEFISAEDQGVSVASLDSSYWGPKYAGAKRVIETTD</sequence>
<dbReference type="InterPro" id="IPR051202">
    <property type="entry name" value="Peptidase_C40"/>
</dbReference>
<evidence type="ECO:0000256" key="3">
    <source>
        <dbReference type="ARBA" id="ARBA00022801"/>
    </source>
</evidence>
<proteinExistence type="inferred from homology"/>
<gene>
    <name evidence="7" type="ORF">J2S08_003068</name>
</gene>
<keyword evidence="5" id="KW-0732">Signal</keyword>
<feature type="domain" description="NlpC/P60" evidence="6">
    <location>
        <begin position="30"/>
        <end position="152"/>
    </location>
</feature>
<dbReference type="PROSITE" id="PS51935">
    <property type="entry name" value="NLPC_P60"/>
    <property type="match status" value="1"/>
</dbReference>
<organism evidence="7 8">
    <name type="scientific">Bacillus chungangensis</name>
    <dbReference type="NCBI Taxonomy" id="587633"/>
    <lineage>
        <taxon>Bacteria</taxon>
        <taxon>Bacillati</taxon>
        <taxon>Bacillota</taxon>
        <taxon>Bacilli</taxon>
        <taxon>Bacillales</taxon>
        <taxon>Bacillaceae</taxon>
        <taxon>Bacillus</taxon>
    </lineage>
</organism>
<dbReference type="PANTHER" id="PTHR47053:SF1">
    <property type="entry name" value="MUREIN DD-ENDOPEPTIDASE MEPH-RELATED"/>
    <property type="match status" value="1"/>
</dbReference>
<comment type="caution">
    <text evidence="7">The sequence shown here is derived from an EMBL/GenBank/DDBJ whole genome shotgun (WGS) entry which is preliminary data.</text>
</comment>
<dbReference type="RefSeq" id="WP_307230972.1">
    <property type="nucleotide sequence ID" value="NZ_JAUSTT010000019.1"/>
</dbReference>
<keyword evidence="3 7" id="KW-0378">Hydrolase</keyword>